<evidence type="ECO:0000256" key="5">
    <source>
        <dbReference type="PROSITE-ProRule" id="PRU00309"/>
    </source>
</evidence>
<dbReference type="EMBL" id="VYZN01000001">
    <property type="protein sequence ID" value="KAE9545753.1"/>
    <property type="molecule type" value="Genomic_DNA"/>
</dbReference>
<keyword evidence="2 5" id="KW-0863">Zinc-finger</keyword>
<dbReference type="SUPFAM" id="SSF57716">
    <property type="entry name" value="Glucocorticoid receptor-like (DNA-binding domain)"/>
    <property type="match status" value="1"/>
</dbReference>
<feature type="transmembrane region" description="Helical" evidence="6">
    <location>
        <begin position="154"/>
        <end position="175"/>
    </location>
</feature>
<keyword evidence="6" id="KW-0472">Membrane</keyword>
<dbReference type="OrthoDB" id="7694534at2759"/>
<keyword evidence="6" id="KW-1133">Transmembrane helix</keyword>
<organism evidence="8 9">
    <name type="scientific">Aphis glycines</name>
    <name type="common">Soybean aphid</name>
    <dbReference type="NCBI Taxonomy" id="307491"/>
    <lineage>
        <taxon>Eukaryota</taxon>
        <taxon>Metazoa</taxon>
        <taxon>Ecdysozoa</taxon>
        <taxon>Arthropoda</taxon>
        <taxon>Hexapoda</taxon>
        <taxon>Insecta</taxon>
        <taxon>Pterygota</taxon>
        <taxon>Neoptera</taxon>
        <taxon>Paraneoptera</taxon>
        <taxon>Hemiptera</taxon>
        <taxon>Sternorrhyncha</taxon>
        <taxon>Aphidomorpha</taxon>
        <taxon>Aphidoidea</taxon>
        <taxon>Aphididae</taxon>
        <taxon>Aphidini</taxon>
        <taxon>Aphis</taxon>
        <taxon>Aphis</taxon>
    </lineage>
</organism>
<evidence type="ECO:0000256" key="3">
    <source>
        <dbReference type="ARBA" id="ARBA00022833"/>
    </source>
</evidence>
<comment type="caution">
    <text evidence="8">The sequence shown here is derived from an EMBL/GenBank/DDBJ whole genome shotgun (WGS) entry which is preliminary data.</text>
</comment>
<protein>
    <recommendedName>
        <fullName evidence="7">THAP-type domain-containing protein</fullName>
    </recommendedName>
</protein>
<keyword evidence="3" id="KW-0862">Zinc</keyword>
<dbReference type="AlphaFoldDB" id="A0A6G0U9W8"/>
<evidence type="ECO:0000259" key="7">
    <source>
        <dbReference type="PROSITE" id="PS50950"/>
    </source>
</evidence>
<keyword evidence="6" id="KW-0812">Transmembrane</keyword>
<keyword evidence="1" id="KW-0479">Metal-binding</keyword>
<dbReference type="Pfam" id="PF05485">
    <property type="entry name" value="THAP"/>
    <property type="match status" value="1"/>
</dbReference>
<feature type="domain" description="THAP-type" evidence="7">
    <location>
        <begin position="174"/>
        <end position="230"/>
    </location>
</feature>
<evidence type="ECO:0000313" key="9">
    <source>
        <dbReference type="Proteomes" id="UP000475862"/>
    </source>
</evidence>
<dbReference type="GO" id="GO:0008270">
    <property type="term" value="F:zinc ion binding"/>
    <property type="evidence" value="ECO:0007669"/>
    <property type="project" value="UniProtKB-KW"/>
</dbReference>
<evidence type="ECO:0000256" key="4">
    <source>
        <dbReference type="ARBA" id="ARBA00023125"/>
    </source>
</evidence>
<dbReference type="PROSITE" id="PS50950">
    <property type="entry name" value="ZF_THAP"/>
    <property type="match status" value="1"/>
</dbReference>
<keyword evidence="4 5" id="KW-0238">DNA-binding</keyword>
<proteinExistence type="predicted"/>
<evidence type="ECO:0000256" key="2">
    <source>
        <dbReference type="ARBA" id="ARBA00022771"/>
    </source>
</evidence>
<evidence type="ECO:0000313" key="8">
    <source>
        <dbReference type="EMBL" id="KAE9545753.1"/>
    </source>
</evidence>
<sequence length="230" mass="26219">MAWYGVVRVDSELLQQEYVRDISHGLKCNSHTRDVNNISLPFTLDSMLIHSLRIIGFFGKIALMLTRARRPPVLRSFYTLRWTYLPYPPTISYPVLCILVRDIVRLIGEVPLLVTKMSRDTSAPGGRISSGVTLNASKCRQGYDTLYHCVLNKWVTLSAAGTVIFVAFVKIYIIMGRCCVINCSSNTQKNKKCSLFTLPKNPIICKEWINILSEPTFDIKQDPLRKKKFL</sequence>
<evidence type="ECO:0000256" key="6">
    <source>
        <dbReference type="SAM" id="Phobius"/>
    </source>
</evidence>
<accession>A0A6G0U9W8</accession>
<gene>
    <name evidence="8" type="ORF">AGLY_001296</name>
</gene>
<dbReference type="Proteomes" id="UP000475862">
    <property type="component" value="Unassembled WGS sequence"/>
</dbReference>
<dbReference type="InterPro" id="IPR006612">
    <property type="entry name" value="THAP_Znf"/>
</dbReference>
<evidence type="ECO:0000256" key="1">
    <source>
        <dbReference type="ARBA" id="ARBA00022723"/>
    </source>
</evidence>
<keyword evidence="9" id="KW-1185">Reference proteome</keyword>
<name>A0A6G0U9W8_APHGL</name>
<dbReference type="GO" id="GO:0003677">
    <property type="term" value="F:DNA binding"/>
    <property type="evidence" value="ECO:0007669"/>
    <property type="project" value="UniProtKB-UniRule"/>
</dbReference>
<reference evidence="8 9" key="1">
    <citation type="submission" date="2019-08" db="EMBL/GenBank/DDBJ databases">
        <title>The genome of the soybean aphid Biotype 1, its phylome, world population structure and adaptation to the North American continent.</title>
        <authorList>
            <person name="Giordano R."/>
            <person name="Donthu R.K."/>
            <person name="Hernandez A.G."/>
            <person name="Wright C.L."/>
            <person name="Zimin A.V."/>
        </authorList>
    </citation>
    <scope>NUCLEOTIDE SEQUENCE [LARGE SCALE GENOMIC DNA]</scope>
    <source>
        <tissue evidence="8">Whole aphids</tissue>
    </source>
</reference>